<comment type="caution">
    <text evidence="2">The sequence shown here is derived from an EMBL/GenBank/DDBJ whole genome shotgun (WGS) entry which is preliminary data.</text>
</comment>
<protein>
    <submittedName>
        <fullName evidence="2">Crp/Fnr family transcriptional regulator</fullName>
    </submittedName>
</protein>
<dbReference type="RefSeq" id="WP_185429098.1">
    <property type="nucleotide sequence ID" value="NZ_JAARRW010000002.1"/>
</dbReference>
<dbReference type="InterPro" id="IPR000595">
    <property type="entry name" value="cNMP-bd_dom"/>
</dbReference>
<dbReference type="SMART" id="SM00100">
    <property type="entry name" value="cNMP"/>
    <property type="match status" value="1"/>
</dbReference>
<dbReference type="SUPFAM" id="SSF51206">
    <property type="entry name" value="cAMP-binding domain-like"/>
    <property type="match status" value="1"/>
</dbReference>
<dbReference type="Gene3D" id="2.60.120.10">
    <property type="entry name" value="Jelly Rolls"/>
    <property type="match status" value="1"/>
</dbReference>
<gene>
    <name evidence="2" type="ORF">HB902_06385</name>
</gene>
<dbReference type="InterPro" id="IPR014710">
    <property type="entry name" value="RmlC-like_jellyroll"/>
</dbReference>
<dbReference type="PROSITE" id="PS50042">
    <property type="entry name" value="CNMP_BINDING_3"/>
    <property type="match status" value="1"/>
</dbReference>
<dbReference type="InterPro" id="IPR018490">
    <property type="entry name" value="cNMP-bd_dom_sf"/>
</dbReference>
<dbReference type="CDD" id="cd00038">
    <property type="entry name" value="CAP_ED"/>
    <property type="match status" value="1"/>
</dbReference>
<reference evidence="2 3" key="1">
    <citation type="submission" date="2020-03" db="EMBL/GenBank/DDBJ databases">
        <title>Soil Listeria distribution.</title>
        <authorList>
            <person name="Liao J."/>
            <person name="Wiedmann M."/>
        </authorList>
    </citation>
    <scope>NUCLEOTIDE SEQUENCE [LARGE SCALE GENOMIC DNA]</scope>
    <source>
        <strain evidence="2 3">FSL L7-1387</strain>
    </source>
</reference>
<sequence>MMIRANLMDLYNEQAILDHFDTQSLLKNLMESKEVNAQAKKVKRGQELISEGESTDYVYYMTSGIASIKKGTNTFGFIGAGQFVGFDTLFLNESSTYTIRTRETCELYVFDRLEVMEYLFSLQEGWIFFYLVEKEESQRLLKYQHFMRLKGVARLDAMLQDLADTFGIEEDVIVLPKCFSKQCVADYTNFSLNTLASLIKELRREGFLAPAIKDSFFCLSK</sequence>
<dbReference type="Proteomes" id="UP000541955">
    <property type="component" value="Unassembled WGS sequence"/>
</dbReference>
<evidence type="ECO:0000313" key="2">
    <source>
        <dbReference type="EMBL" id="MBC1561692.1"/>
    </source>
</evidence>
<organism evidence="2 3">
    <name type="scientific">Listeria booriae</name>
    <dbReference type="NCBI Taxonomy" id="1552123"/>
    <lineage>
        <taxon>Bacteria</taxon>
        <taxon>Bacillati</taxon>
        <taxon>Bacillota</taxon>
        <taxon>Bacilli</taxon>
        <taxon>Bacillales</taxon>
        <taxon>Listeriaceae</taxon>
        <taxon>Listeria</taxon>
    </lineage>
</organism>
<evidence type="ECO:0000256" key="1">
    <source>
        <dbReference type="ARBA" id="ARBA00023159"/>
    </source>
</evidence>
<dbReference type="AlphaFoldDB" id="A0A7X0XIN2"/>
<dbReference type="EMBL" id="JAARRW010000002">
    <property type="protein sequence ID" value="MBC1561692.1"/>
    <property type="molecule type" value="Genomic_DNA"/>
</dbReference>
<keyword evidence="1" id="KW-0010">Activator</keyword>
<proteinExistence type="predicted"/>
<evidence type="ECO:0000313" key="3">
    <source>
        <dbReference type="Proteomes" id="UP000541955"/>
    </source>
</evidence>
<accession>A0A7X0XIN2</accession>
<name>A0A7X0XIN2_9LIST</name>
<dbReference type="Pfam" id="PF00027">
    <property type="entry name" value="cNMP_binding"/>
    <property type="match status" value="1"/>
</dbReference>